<dbReference type="AlphaFoldDB" id="A0A3M2LVQ8"/>
<name>A0A3M2LVQ8_9ACTN</name>
<evidence type="ECO:0000313" key="1">
    <source>
        <dbReference type="EMBL" id="RMI39018.1"/>
    </source>
</evidence>
<organism evidence="1 2">
    <name type="scientific">Actinomadura harenae</name>
    <dbReference type="NCBI Taxonomy" id="2483351"/>
    <lineage>
        <taxon>Bacteria</taxon>
        <taxon>Bacillati</taxon>
        <taxon>Actinomycetota</taxon>
        <taxon>Actinomycetes</taxon>
        <taxon>Streptosporangiales</taxon>
        <taxon>Thermomonosporaceae</taxon>
        <taxon>Actinomadura</taxon>
    </lineage>
</organism>
<reference evidence="1 2" key="1">
    <citation type="submission" date="2018-10" db="EMBL/GenBank/DDBJ databases">
        <title>Isolation from soil.</title>
        <authorList>
            <person name="Hu J."/>
        </authorList>
    </citation>
    <scope>NUCLEOTIDE SEQUENCE [LARGE SCALE GENOMIC DNA]</scope>
    <source>
        <strain evidence="1 2">NEAU-Ht49</strain>
    </source>
</reference>
<gene>
    <name evidence="1" type="ORF">EBO15_31150</name>
</gene>
<evidence type="ECO:0000313" key="2">
    <source>
        <dbReference type="Proteomes" id="UP000282674"/>
    </source>
</evidence>
<dbReference type="Proteomes" id="UP000282674">
    <property type="component" value="Unassembled WGS sequence"/>
</dbReference>
<comment type="caution">
    <text evidence="1">The sequence shown here is derived from an EMBL/GenBank/DDBJ whole genome shotgun (WGS) entry which is preliminary data.</text>
</comment>
<protein>
    <submittedName>
        <fullName evidence="1">Uncharacterized protein</fullName>
    </submittedName>
</protein>
<sequence>MTNLQFIDSMTGRLAWPITAVLLGVIFRRSLGRLLSRVQRVSWGEAQADLADATHDVQESLDGLTQTGPDDEQPDPAYRQQLEQVVHDAARWGFRLHGTGVTEFPNLRILWAGDNRPRLIYTGSPDSEYEVYVIGGPSLADPGNNKLREYIDRFVEEEDANTKAKRSFD</sequence>
<dbReference type="EMBL" id="RFFG01000075">
    <property type="protein sequence ID" value="RMI39018.1"/>
    <property type="molecule type" value="Genomic_DNA"/>
</dbReference>
<proteinExistence type="predicted"/>
<keyword evidence="2" id="KW-1185">Reference proteome</keyword>
<accession>A0A3M2LVQ8</accession>